<keyword evidence="2" id="KW-0812">Transmembrane</keyword>
<organism evidence="3 4">
    <name type="scientific">Ekhidna lutea</name>
    <dbReference type="NCBI Taxonomy" id="447679"/>
    <lineage>
        <taxon>Bacteria</taxon>
        <taxon>Pseudomonadati</taxon>
        <taxon>Bacteroidota</taxon>
        <taxon>Cytophagia</taxon>
        <taxon>Cytophagales</taxon>
        <taxon>Reichenbachiellaceae</taxon>
        <taxon>Ekhidna</taxon>
    </lineage>
</organism>
<protein>
    <submittedName>
        <fullName evidence="3">Uncharacterized protein</fullName>
    </submittedName>
</protein>
<keyword evidence="2" id="KW-0472">Membrane</keyword>
<evidence type="ECO:0000313" key="4">
    <source>
        <dbReference type="Proteomes" id="UP000198393"/>
    </source>
</evidence>
<feature type="compositionally biased region" description="Basic residues" evidence="1">
    <location>
        <begin position="62"/>
        <end position="75"/>
    </location>
</feature>
<dbReference type="Proteomes" id="UP000198393">
    <property type="component" value="Unassembled WGS sequence"/>
</dbReference>
<proteinExistence type="predicted"/>
<dbReference type="RefSeq" id="WP_089356389.1">
    <property type="nucleotide sequence ID" value="NZ_FZPD01000003.1"/>
</dbReference>
<evidence type="ECO:0000313" key="3">
    <source>
        <dbReference type="EMBL" id="SNS92330.1"/>
    </source>
</evidence>
<name>A0A239IFA1_EKHLU</name>
<feature type="transmembrane region" description="Helical" evidence="2">
    <location>
        <begin position="7"/>
        <end position="25"/>
    </location>
</feature>
<keyword evidence="2" id="KW-1133">Transmembrane helix</keyword>
<feature type="transmembrane region" description="Helical" evidence="2">
    <location>
        <begin position="31"/>
        <end position="47"/>
    </location>
</feature>
<accession>A0A239IFA1</accession>
<sequence>MKLFDRILFALIICTFVIGIDQAIVIGLTESYWIFMFSLALLFLYGYRKGQRQAREKEGNKKTSKKPMKKKQKHG</sequence>
<dbReference type="OrthoDB" id="964376at2"/>
<feature type="region of interest" description="Disordered" evidence="1">
    <location>
        <begin position="53"/>
        <end position="75"/>
    </location>
</feature>
<evidence type="ECO:0000256" key="2">
    <source>
        <dbReference type="SAM" id="Phobius"/>
    </source>
</evidence>
<dbReference type="AlphaFoldDB" id="A0A239IFA1"/>
<gene>
    <name evidence="3" type="ORF">SAMN05421640_1643</name>
</gene>
<evidence type="ECO:0000256" key="1">
    <source>
        <dbReference type="SAM" id="MobiDB-lite"/>
    </source>
</evidence>
<dbReference type="EMBL" id="FZPD01000003">
    <property type="protein sequence ID" value="SNS92330.1"/>
    <property type="molecule type" value="Genomic_DNA"/>
</dbReference>
<reference evidence="3 4" key="1">
    <citation type="submission" date="2017-06" db="EMBL/GenBank/DDBJ databases">
        <authorList>
            <person name="Kim H.J."/>
            <person name="Triplett B.A."/>
        </authorList>
    </citation>
    <scope>NUCLEOTIDE SEQUENCE [LARGE SCALE GENOMIC DNA]</scope>
    <source>
        <strain evidence="3 4">DSM 19307</strain>
    </source>
</reference>
<keyword evidence="4" id="KW-1185">Reference proteome</keyword>